<dbReference type="InterPro" id="IPR024185">
    <property type="entry name" value="FTHF_cligase-like_sf"/>
</dbReference>
<dbReference type="EC" id="6.3.3.2" evidence="5"/>
<evidence type="ECO:0000256" key="4">
    <source>
        <dbReference type="PIRSR" id="PIRSR006806-1"/>
    </source>
</evidence>
<keyword evidence="3 4" id="KW-0067">ATP-binding</keyword>
<keyword evidence="5" id="KW-0479">Metal-binding</keyword>
<feature type="binding site" evidence="4">
    <location>
        <begin position="23"/>
        <end position="27"/>
    </location>
    <ligand>
        <name>ATP</name>
        <dbReference type="ChEBI" id="CHEBI:30616"/>
    </ligand>
</feature>
<feature type="binding site" evidence="4">
    <location>
        <position position="70"/>
    </location>
    <ligand>
        <name>substrate</name>
    </ligand>
</feature>
<feature type="compositionally biased region" description="Polar residues" evidence="6">
    <location>
        <begin position="1"/>
        <end position="12"/>
    </location>
</feature>
<dbReference type="AlphaFoldDB" id="A0AB33ID31"/>
<dbReference type="PANTHER" id="PTHR23407:SF1">
    <property type="entry name" value="5-FORMYLTETRAHYDROFOLATE CYCLO-LIGASE"/>
    <property type="match status" value="1"/>
</dbReference>
<reference evidence="7 8" key="1">
    <citation type="journal article" date="2011" name="Microbiology">
        <title>Transcriptome response to different carbon sources in Acetobacter aceti.</title>
        <authorList>
            <person name="Sakurai K."/>
            <person name="Arai H."/>
            <person name="Ishii M."/>
            <person name="Igarashi Y."/>
        </authorList>
    </citation>
    <scope>NUCLEOTIDE SEQUENCE [LARGE SCALE GENOMIC DNA]</scope>
    <source>
        <strain evidence="7 8">NBRC 14818</strain>
    </source>
</reference>
<dbReference type="NCBIfam" id="TIGR02727">
    <property type="entry name" value="MTHFS_bact"/>
    <property type="match status" value="1"/>
</dbReference>
<accession>A0AB33ID31</accession>
<feature type="binding site" evidence="4">
    <location>
        <begin position="143"/>
        <end position="151"/>
    </location>
    <ligand>
        <name>ATP</name>
        <dbReference type="ChEBI" id="CHEBI:30616"/>
    </ligand>
</feature>
<evidence type="ECO:0000313" key="7">
    <source>
        <dbReference type="EMBL" id="BCK75005.1"/>
    </source>
</evidence>
<evidence type="ECO:0000256" key="3">
    <source>
        <dbReference type="ARBA" id="ARBA00022840"/>
    </source>
</evidence>
<keyword evidence="2 4" id="KW-0547">Nucleotide-binding</keyword>
<evidence type="ECO:0000256" key="5">
    <source>
        <dbReference type="RuleBase" id="RU361279"/>
    </source>
</evidence>
<comment type="similarity">
    <text evidence="1 5">Belongs to the 5-formyltetrahydrofolate cyclo-ligase family.</text>
</comment>
<keyword evidence="5" id="KW-0460">Magnesium</keyword>
<evidence type="ECO:0000256" key="6">
    <source>
        <dbReference type="SAM" id="MobiDB-lite"/>
    </source>
</evidence>
<comment type="catalytic activity">
    <reaction evidence="5">
        <text>(6S)-5-formyl-5,6,7,8-tetrahydrofolate + ATP = (6R)-5,10-methenyltetrahydrofolate + ADP + phosphate</text>
        <dbReference type="Rhea" id="RHEA:10488"/>
        <dbReference type="ChEBI" id="CHEBI:30616"/>
        <dbReference type="ChEBI" id="CHEBI:43474"/>
        <dbReference type="ChEBI" id="CHEBI:57455"/>
        <dbReference type="ChEBI" id="CHEBI:57457"/>
        <dbReference type="ChEBI" id="CHEBI:456216"/>
        <dbReference type="EC" id="6.3.3.2"/>
    </reaction>
</comment>
<dbReference type="InterPro" id="IPR037171">
    <property type="entry name" value="NagB/RpiA_transferase-like"/>
</dbReference>
<dbReference type="Pfam" id="PF01812">
    <property type="entry name" value="5-FTHF_cyc-lig"/>
    <property type="match status" value="1"/>
</dbReference>
<protein>
    <recommendedName>
        <fullName evidence="5">5-formyltetrahydrofolate cyclo-ligase</fullName>
        <ecNumber evidence="5">6.3.3.2</ecNumber>
    </recommendedName>
</protein>
<sequence length="203" mass="22424">MAPHSFSDSMTGSGDRPETASDKRAIRLAMKAALQQADPSTSTTLCDRLYARLRTLAPSRIACVWPMPDEVDLRPLSHRLHEQGWQILMPETPPKGSPLLFRQWDPDCPMREGRFGTVCPDGPIDVPDVVLVPMLAFDRRGYRLGYGGGYYDRTLAALPDACAIGYAFSVQEVPHIPVGPFDVPLPVIVTEKEDIIPAENLQP</sequence>
<dbReference type="PANTHER" id="PTHR23407">
    <property type="entry name" value="ATPASE INHIBITOR/5-FORMYLTETRAHYDROFOLATE CYCLO-LIGASE"/>
    <property type="match status" value="1"/>
</dbReference>
<dbReference type="GO" id="GO:0005524">
    <property type="term" value="F:ATP binding"/>
    <property type="evidence" value="ECO:0007669"/>
    <property type="project" value="UniProtKB-KW"/>
</dbReference>
<dbReference type="GO" id="GO:0046872">
    <property type="term" value="F:metal ion binding"/>
    <property type="evidence" value="ECO:0007669"/>
    <property type="project" value="UniProtKB-KW"/>
</dbReference>
<dbReference type="Gene3D" id="3.40.50.10420">
    <property type="entry name" value="NagB/RpiA/CoA transferase-like"/>
    <property type="match status" value="1"/>
</dbReference>
<name>A0AB33ID31_ACEAC</name>
<evidence type="ECO:0000313" key="8">
    <source>
        <dbReference type="Proteomes" id="UP000516424"/>
    </source>
</evidence>
<dbReference type="Proteomes" id="UP000516424">
    <property type="component" value="Chromosome"/>
</dbReference>
<dbReference type="GO" id="GO:0030272">
    <property type="term" value="F:5-formyltetrahydrofolate cyclo-ligase activity"/>
    <property type="evidence" value="ECO:0007669"/>
    <property type="project" value="UniProtKB-EC"/>
</dbReference>
<dbReference type="PIRSF" id="PIRSF006806">
    <property type="entry name" value="FTHF_cligase"/>
    <property type="match status" value="1"/>
</dbReference>
<dbReference type="GO" id="GO:0009396">
    <property type="term" value="P:folic acid-containing compound biosynthetic process"/>
    <property type="evidence" value="ECO:0007669"/>
    <property type="project" value="TreeGrafter"/>
</dbReference>
<dbReference type="EMBL" id="AP023410">
    <property type="protein sequence ID" value="BCK75005.1"/>
    <property type="molecule type" value="Genomic_DNA"/>
</dbReference>
<proteinExistence type="inferred from homology"/>
<evidence type="ECO:0000256" key="1">
    <source>
        <dbReference type="ARBA" id="ARBA00010638"/>
    </source>
</evidence>
<keyword evidence="8" id="KW-1185">Reference proteome</keyword>
<comment type="cofactor">
    <cofactor evidence="5">
        <name>Mg(2+)</name>
        <dbReference type="ChEBI" id="CHEBI:18420"/>
    </cofactor>
</comment>
<gene>
    <name evidence="7" type="ORF">EMQ_0611</name>
</gene>
<dbReference type="InterPro" id="IPR002698">
    <property type="entry name" value="FTHF_cligase"/>
</dbReference>
<organism evidence="7 8">
    <name type="scientific">Acetobacter aceti NBRC 14818</name>
    <dbReference type="NCBI Taxonomy" id="887700"/>
    <lineage>
        <taxon>Bacteria</taxon>
        <taxon>Pseudomonadati</taxon>
        <taxon>Pseudomonadota</taxon>
        <taxon>Alphaproteobacteria</taxon>
        <taxon>Acetobacterales</taxon>
        <taxon>Acetobacteraceae</taxon>
        <taxon>Acetobacter</taxon>
        <taxon>Acetobacter subgen. Acetobacter</taxon>
    </lineage>
</organism>
<dbReference type="SUPFAM" id="SSF100950">
    <property type="entry name" value="NagB/RpiA/CoA transferase-like"/>
    <property type="match status" value="1"/>
</dbReference>
<evidence type="ECO:0000256" key="2">
    <source>
        <dbReference type="ARBA" id="ARBA00022741"/>
    </source>
</evidence>
<feature type="region of interest" description="Disordered" evidence="6">
    <location>
        <begin position="1"/>
        <end position="20"/>
    </location>
</feature>
<dbReference type="GO" id="GO:0035999">
    <property type="term" value="P:tetrahydrofolate interconversion"/>
    <property type="evidence" value="ECO:0007669"/>
    <property type="project" value="TreeGrafter"/>
</dbReference>